<dbReference type="AlphaFoldDB" id="A0A6H5IND5"/>
<protein>
    <submittedName>
        <fullName evidence="2">Uncharacterized protein</fullName>
    </submittedName>
</protein>
<sequence length="472" mass="52897">MVSERKTGTVDGRRYNVARFERAENKSDALLTAVLVLVSRAGWRLVRVVAAGSNPSLARLLNPCNKNRRRVGVGSIPTGRIFEPRFIARCGRARARGGAGTTQKEDPGYAISLRSGKKPRSLCELEAKRITISRSPRRGLTRLAIDGAQHSHDEVRSKNHTHKRALDAEAKALPARMMAPEARTKLTRCSRQQSGTCHRRQKQESHSQDGTRQRVLILNSGGDASNIVVLVITKILLLLIDNLIPNMCTISKTMLKISTSSVVKPLLSRYQICVNIKTLLKFDQHLRIVSEKAARVAGALAKIMPNTGGPRSSRRELYAHVTDSILLYGAPIWRCTTETQAYIRQAEAVHRRACLRVISGRPHILYDATYVIAGVPPLTLLADERARIYQRRPEDVKEKERRESLSKPLQTHYDGTSTSHSHDYFSHADARHSLIRPVCSSTFPRERSARRPRGRRRRAAQTPYLLRAYLAG</sequence>
<dbReference type="EMBL" id="CADCXV010000980">
    <property type="protein sequence ID" value="CAB0039763.1"/>
    <property type="molecule type" value="Genomic_DNA"/>
</dbReference>
<feature type="compositionally biased region" description="Basic residues" evidence="1">
    <location>
        <begin position="450"/>
        <end position="459"/>
    </location>
</feature>
<feature type="compositionally biased region" description="Basic and acidic residues" evidence="1">
    <location>
        <begin position="392"/>
        <end position="405"/>
    </location>
</feature>
<keyword evidence="3" id="KW-1185">Reference proteome</keyword>
<dbReference type="Proteomes" id="UP000479190">
    <property type="component" value="Unassembled WGS sequence"/>
</dbReference>
<feature type="region of interest" description="Disordered" evidence="1">
    <location>
        <begin position="392"/>
        <end position="420"/>
    </location>
</feature>
<evidence type="ECO:0000313" key="2">
    <source>
        <dbReference type="EMBL" id="CAB0039763.1"/>
    </source>
</evidence>
<feature type="compositionally biased region" description="Polar residues" evidence="1">
    <location>
        <begin position="407"/>
        <end position="419"/>
    </location>
</feature>
<name>A0A6H5IND5_9HYME</name>
<reference evidence="2 3" key="1">
    <citation type="submission" date="2020-02" db="EMBL/GenBank/DDBJ databases">
        <authorList>
            <person name="Ferguson B K."/>
        </authorList>
    </citation>
    <scope>NUCLEOTIDE SEQUENCE [LARGE SCALE GENOMIC DNA]</scope>
</reference>
<organism evidence="2 3">
    <name type="scientific">Trichogramma brassicae</name>
    <dbReference type="NCBI Taxonomy" id="86971"/>
    <lineage>
        <taxon>Eukaryota</taxon>
        <taxon>Metazoa</taxon>
        <taxon>Ecdysozoa</taxon>
        <taxon>Arthropoda</taxon>
        <taxon>Hexapoda</taxon>
        <taxon>Insecta</taxon>
        <taxon>Pterygota</taxon>
        <taxon>Neoptera</taxon>
        <taxon>Endopterygota</taxon>
        <taxon>Hymenoptera</taxon>
        <taxon>Apocrita</taxon>
        <taxon>Proctotrupomorpha</taxon>
        <taxon>Chalcidoidea</taxon>
        <taxon>Trichogrammatidae</taxon>
        <taxon>Trichogramma</taxon>
    </lineage>
</organism>
<evidence type="ECO:0000256" key="1">
    <source>
        <dbReference type="SAM" id="MobiDB-lite"/>
    </source>
</evidence>
<feature type="region of interest" description="Disordered" evidence="1">
    <location>
        <begin position="441"/>
        <end position="462"/>
    </location>
</feature>
<feature type="compositionally biased region" description="Polar residues" evidence="1">
    <location>
        <begin position="187"/>
        <end position="196"/>
    </location>
</feature>
<gene>
    <name evidence="2" type="ORF">TBRA_LOCUS11501</name>
</gene>
<accession>A0A6H5IND5</accession>
<feature type="compositionally biased region" description="Basic and acidic residues" evidence="1">
    <location>
        <begin position="202"/>
        <end position="211"/>
    </location>
</feature>
<evidence type="ECO:0000313" key="3">
    <source>
        <dbReference type="Proteomes" id="UP000479190"/>
    </source>
</evidence>
<dbReference type="OrthoDB" id="6780105at2759"/>
<feature type="region of interest" description="Disordered" evidence="1">
    <location>
        <begin position="182"/>
        <end position="211"/>
    </location>
</feature>
<proteinExistence type="predicted"/>